<reference evidence="1 2" key="1">
    <citation type="submission" date="2020-08" db="EMBL/GenBank/DDBJ databases">
        <title>Genome public.</title>
        <authorList>
            <person name="Liu C."/>
            <person name="Sun Q."/>
        </authorList>
    </citation>
    <scope>NUCLEOTIDE SEQUENCE [LARGE SCALE GENOMIC DNA]</scope>
    <source>
        <strain evidence="1 2">NSJ-70</strain>
    </source>
</reference>
<accession>A0ABR7BUZ1</accession>
<evidence type="ECO:0000313" key="1">
    <source>
        <dbReference type="EMBL" id="MBC5585438.1"/>
    </source>
</evidence>
<gene>
    <name evidence="1" type="ORF">H8S61_14705</name>
</gene>
<dbReference type="RefSeq" id="WP_186939500.1">
    <property type="nucleotide sequence ID" value="NZ_JACOOA010000007.1"/>
</dbReference>
<dbReference type="EMBL" id="JACOOA010000007">
    <property type="protein sequence ID" value="MBC5585438.1"/>
    <property type="molecule type" value="Genomic_DNA"/>
</dbReference>
<name>A0ABR7BUZ1_9ACTN</name>
<keyword evidence="2" id="KW-1185">Reference proteome</keyword>
<dbReference type="Proteomes" id="UP000622448">
    <property type="component" value="Unassembled WGS sequence"/>
</dbReference>
<proteinExistence type="predicted"/>
<comment type="caution">
    <text evidence="1">The sequence shown here is derived from an EMBL/GenBank/DDBJ whole genome shotgun (WGS) entry which is preliminary data.</text>
</comment>
<evidence type="ECO:0000313" key="2">
    <source>
        <dbReference type="Proteomes" id="UP000622448"/>
    </source>
</evidence>
<protein>
    <submittedName>
        <fullName evidence="1">Uncharacterized protein</fullName>
    </submittedName>
</protein>
<organism evidence="1 2">
    <name type="scientific">Eggerthella hominis</name>
    <dbReference type="NCBI Taxonomy" id="2763043"/>
    <lineage>
        <taxon>Bacteria</taxon>
        <taxon>Bacillati</taxon>
        <taxon>Actinomycetota</taxon>
        <taxon>Coriobacteriia</taxon>
        <taxon>Eggerthellales</taxon>
        <taxon>Eggerthellaceae</taxon>
        <taxon>Eggerthella</taxon>
    </lineage>
</organism>
<sequence>MNSKVISDILKQMSLGEGRNESVFGSESQDGILLDFLKGFSFYVSSNEKYHYNDSYLNQKIQPFLNSLLVLKKRENEYREIADRLIDSYVPESTRAELWVLLLDDFFYLSPFNNEIDYVFDDGNELFKGITNGLIIQNEFQFSSFRRDRARIALLTSLNGGLLNAKREWHVDTRILTRGNNDE</sequence>